<sequence length="2333" mass="251423">MRSLRCLGVQALALAAAEQEWIVTAGIPVSLQLLTNLTTRIKLLASNSTCETGGPWIRSVLVGCNLQCVEAFDNTTVALHPLSHDSGYPTCNVSVIAVHTLNASLVEVEFDGSPDLLSGDRILLGSEVLCGANCQQAELTALRGVATGGNAIEPTSDSRRFKMYIDPPFGQGQLPAFLAFAVSWVSKSRARTAEELYSALPQDGVQVCLEINGGSFIQAGRLTFTAPPEMPVACLSPTSTVIGAASPVVVTFRLPALPDVRVEATRLTLHFNLSQLEPLQADGAQLEARWRSGDESQALCGRLFRELWANGSGFPTPRGCSCFNSSATMRMQMHFDAGSAPDEQNIYHIVLTVVAGTSLDQAALQLWFAGFNPYFLYASGNPDLSRPFQAGAGPGDPHLSDVQVLGGSNGLLPLESGDLQLQIAGENDRPISGGAQFRMFLSPITAWATSGSCESTMHLNSSQRRALCKVLAVVPSMGFYSMLEFELPVDLGQISWESRLELGIGVELPAGSFFAERLALEVSQPDFSKPHYVESSNFLSWLPDSSATAQIVTEQNTGNLAPFSKAQNQLYIHLALAATLRSALEAPGGATFSVMAPAGYSLLGAESSSRMLDDFRWSCTGRQCTYTLPPFAALWAGSAAIFRLNVINPAWALQRCDSQNVWRLSMWASGYHSASMETEYDFKGFDCVGQGVTLLGRLSTHIYPTRLTISPAVGDRVINTLQVFFTTEQAVEAPAKLKLEAHQDFELLAGSCSDLPAAYYAADGLGTSTWRLPNITSCQAHDRYALASTDHALRAGQPYGFQIQVLNPQHYNSSQRQFWALTSFTDIGEEVDKASSGLATGLYQEQMRVVNIDEDDGLGSALGLQVIDGFPFAAFGQEAQVVMLLRSSAELFAALRITAPTGYQWMLAQGTAAAEQLPGGAPTKSASVLLWPHARYIASKTYEFTSDIRLPEAAPLMSTAFFVEFGYDQASVAAGARFLAGRVDAPPIRALKNTKVEPWSKLRGEQTRLVLQVEVVTPIPSAGALVLRSPSGFNFIAPCFLEEVKGSLDMENHLMFTPLPKTTSCSTRPFPEKLSKAERGAQQADLVIQAGLDGIGPGVYLFEVAAINGETTLPTKVEGSLRSWCAQSLQCWTFLSIANARGESFGELDARSFVPGYGLKSRMPEAVLVPAPGRSDRPLTRNRLTFGFSLDKEFRGNTDKGLFLRGPVGFHIKEDCLVSAANLELEPNGFWAGAPVHSCQASGNTAALTTASALKVQFRYAFAVEVQQNPPATPMQNFWCLETSTESSLPFSGFDIQAFTAMVVMPLTRAAGGLWPHGAGSNLVNVSFRPQTTQSSAGAIVITAPLNFILQHNTGCGAFYQVGQAGTSGSDVCAAACQCHLQATNVLAITFNDAVLIKGQEYIMMLRVVGSLPQSDSTWSLQSFDDTTSQKPLDFGEVAGFELSSALSYLSVGVLHPEAQNSAVLATPNQDGSALLELYLVLQLPHQVLGGDVLDVELPPSYTLLSKDCEQFRWWEGLPEQSQLQFVAVTCLPSGVRSNFTGSSEVLLQAHQAITLKFNVQNPPRSFDDVFWHVRHYRSFLLKAAGAFRSWKVFPLLAEVSIEIASTAGTGLRANAINVAFVAVESAERLVLKASPGFDFRTASSKSGTILFGTENPNVVALDLIMKEGERTEVRLLHIQLPDAGPAHFALETIGNGKLVARRLDIPVHVPGHLLLSDPVLLTEYQANPHQYPLQSKWPAHFNGHISLELEVTFPALVAPGQSLRLSGKPFQIQGGFEMLSLGGAPMATIARNTPDGELIAAVSGEGLLPATPYKMSAIGIAPNTALESVAYWSLEVIGTDENLLGIGGVEAGIDLVSRCKVEVAAQRSPPLALIEIELRINFEGSMPDRWVLVAPNGFTFPPDCATLRSENVSCFADMDNQASATVQGLHGSNVTLNVETPTKTPTPRSWLLAALNQKGSIVAWCEDKLGLSVAQIRSVAVVYPAVAGASAELAVRFLLSDPLPGGAIELVAPPEIELNCTGELQQMSLHVQGCTTEMTSVKLLLASELSAGIHAFALDARMPATTPLQNSFSLFVRRTDGGMHEAASAVPGRVLQEKILVDSRPLQWTAAEAGQASSIVIGFQLHQRVGKNTLGAVLITLAESFKHALRFAEDLEILNSALPIARSRDGWAEVRKVDRIWVFLDAAQPVPAGAYDFRFPVTVPEELSESLAQKLSVHQSMSKTFLELFRVQLCQRHNWHACLTTWRMHAARCHEAFNVWLITMCQPSLSGPCSSWESQQALMTFPMTGFSLTRSNQSSFSVGSSSRAVMGFLSLAIVGSTLLPSQRSQALV</sequence>
<comment type="caution">
    <text evidence="2">The sequence shown here is derived from an EMBL/GenBank/DDBJ whole genome shotgun (WGS) entry which is preliminary data.</text>
</comment>
<organism evidence="2 3">
    <name type="scientific">Durusdinium trenchii</name>
    <dbReference type="NCBI Taxonomy" id="1381693"/>
    <lineage>
        <taxon>Eukaryota</taxon>
        <taxon>Sar</taxon>
        <taxon>Alveolata</taxon>
        <taxon>Dinophyceae</taxon>
        <taxon>Suessiales</taxon>
        <taxon>Symbiodiniaceae</taxon>
        <taxon>Durusdinium</taxon>
    </lineage>
</organism>
<evidence type="ECO:0000256" key="1">
    <source>
        <dbReference type="SAM" id="SignalP"/>
    </source>
</evidence>
<feature type="chain" id="PRO_5046457373" evidence="1">
    <location>
        <begin position="20"/>
        <end position="2333"/>
    </location>
</feature>
<name>A0ABP0RTM9_9DINO</name>
<protein>
    <submittedName>
        <fullName evidence="2">Uncharacterized protein</fullName>
    </submittedName>
</protein>
<keyword evidence="3" id="KW-1185">Reference proteome</keyword>
<dbReference type="Proteomes" id="UP001642484">
    <property type="component" value="Unassembled WGS sequence"/>
</dbReference>
<proteinExistence type="predicted"/>
<reference evidence="2 3" key="1">
    <citation type="submission" date="2024-02" db="EMBL/GenBank/DDBJ databases">
        <authorList>
            <person name="Chen Y."/>
            <person name="Shah S."/>
            <person name="Dougan E. K."/>
            <person name="Thang M."/>
            <person name="Chan C."/>
        </authorList>
    </citation>
    <scope>NUCLEOTIDE SEQUENCE [LARGE SCALE GENOMIC DNA]</scope>
</reference>
<dbReference type="EMBL" id="CAXAMN010026517">
    <property type="protein sequence ID" value="CAK9103659.1"/>
    <property type="molecule type" value="Genomic_DNA"/>
</dbReference>
<accession>A0ABP0RTM9</accession>
<evidence type="ECO:0000313" key="2">
    <source>
        <dbReference type="EMBL" id="CAK9103659.1"/>
    </source>
</evidence>
<feature type="signal peptide" evidence="1">
    <location>
        <begin position="1"/>
        <end position="19"/>
    </location>
</feature>
<gene>
    <name evidence="2" type="ORF">CCMP2556_LOCUS48655</name>
</gene>
<evidence type="ECO:0000313" key="3">
    <source>
        <dbReference type="Proteomes" id="UP001642484"/>
    </source>
</evidence>
<keyword evidence="1" id="KW-0732">Signal</keyword>